<organism evidence="2 3">
    <name type="scientific">Aspergillus tamarii</name>
    <dbReference type="NCBI Taxonomy" id="41984"/>
    <lineage>
        <taxon>Eukaryota</taxon>
        <taxon>Fungi</taxon>
        <taxon>Dikarya</taxon>
        <taxon>Ascomycota</taxon>
        <taxon>Pezizomycotina</taxon>
        <taxon>Eurotiomycetes</taxon>
        <taxon>Eurotiomycetidae</taxon>
        <taxon>Eurotiales</taxon>
        <taxon>Aspergillaceae</taxon>
        <taxon>Aspergillus</taxon>
        <taxon>Aspergillus subgen. Circumdati</taxon>
    </lineage>
</organism>
<dbReference type="AlphaFoldDB" id="A0A5N6UTD5"/>
<name>A0A5N6UTD5_ASPTM</name>
<evidence type="ECO:0000313" key="3">
    <source>
        <dbReference type="Proteomes" id="UP000326950"/>
    </source>
</evidence>
<dbReference type="EMBL" id="ML738637">
    <property type="protein sequence ID" value="KAE8161760.1"/>
    <property type="molecule type" value="Genomic_DNA"/>
</dbReference>
<protein>
    <submittedName>
        <fullName evidence="2">Uncharacterized protein</fullName>
    </submittedName>
</protein>
<keyword evidence="1" id="KW-0732">Signal</keyword>
<accession>A0A5N6UTD5</accession>
<proteinExistence type="predicted"/>
<feature type="chain" id="PRO_5024975163" evidence="1">
    <location>
        <begin position="28"/>
        <end position="159"/>
    </location>
</feature>
<evidence type="ECO:0000256" key="1">
    <source>
        <dbReference type="SAM" id="SignalP"/>
    </source>
</evidence>
<gene>
    <name evidence="2" type="ORF">BDV40DRAFT_174556</name>
</gene>
<reference evidence="2 3" key="1">
    <citation type="submission" date="2019-04" db="EMBL/GenBank/DDBJ databases">
        <title>Friends and foes A comparative genomics study of 23 Aspergillus species from section Flavi.</title>
        <authorList>
            <consortium name="DOE Joint Genome Institute"/>
            <person name="Kjaerbolling I."/>
            <person name="Vesth T."/>
            <person name="Frisvad J.C."/>
            <person name="Nybo J.L."/>
            <person name="Theobald S."/>
            <person name="Kildgaard S."/>
            <person name="Isbrandt T."/>
            <person name="Kuo A."/>
            <person name="Sato A."/>
            <person name="Lyhne E.K."/>
            <person name="Kogle M.E."/>
            <person name="Wiebenga A."/>
            <person name="Kun R.S."/>
            <person name="Lubbers R.J."/>
            <person name="Makela M.R."/>
            <person name="Barry K."/>
            <person name="Chovatia M."/>
            <person name="Clum A."/>
            <person name="Daum C."/>
            <person name="Haridas S."/>
            <person name="He G."/>
            <person name="LaButti K."/>
            <person name="Lipzen A."/>
            <person name="Mondo S."/>
            <person name="Riley R."/>
            <person name="Salamov A."/>
            <person name="Simmons B.A."/>
            <person name="Magnuson J.K."/>
            <person name="Henrissat B."/>
            <person name="Mortensen U.H."/>
            <person name="Larsen T.O."/>
            <person name="Devries R.P."/>
            <person name="Grigoriev I.V."/>
            <person name="Machida M."/>
            <person name="Baker S.E."/>
            <person name="Andersen M.R."/>
        </authorList>
    </citation>
    <scope>NUCLEOTIDE SEQUENCE [LARGE SCALE GENOMIC DNA]</scope>
    <source>
        <strain evidence="2 3">CBS 117626</strain>
    </source>
</reference>
<evidence type="ECO:0000313" key="2">
    <source>
        <dbReference type="EMBL" id="KAE8161760.1"/>
    </source>
</evidence>
<keyword evidence="3" id="KW-1185">Reference proteome</keyword>
<dbReference type="Proteomes" id="UP000326950">
    <property type="component" value="Unassembled WGS sequence"/>
</dbReference>
<feature type="signal peptide" evidence="1">
    <location>
        <begin position="1"/>
        <end position="27"/>
    </location>
</feature>
<sequence length="159" mass="18002">MALSNIGLNSNVWIWITIAQVVILVKSKDRGSWQMGPGIWAQKSHSLASTCQQFSGNAGQSPVLMSARYLRGFPTIVRGSRGENALSLEHQFMEEDSEVFMRWKIQTDVRLKIGGEGAKCKWPYKRYYYTSGLQGKTTRWGRGFSWALLHHHGLALSLR</sequence>